<name>A0A7J0BPJ0_9BACT</name>
<dbReference type="Proteomes" id="UP000503820">
    <property type="component" value="Unassembled WGS sequence"/>
</dbReference>
<dbReference type="PANTHER" id="PTHR34387:SF2">
    <property type="entry name" value="SLR1258 PROTEIN"/>
    <property type="match status" value="1"/>
</dbReference>
<comment type="caution">
    <text evidence="1">The sequence shown here is derived from an EMBL/GenBank/DDBJ whole genome shotgun (WGS) entry which is preliminary data.</text>
</comment>
<dbReference type="InterPro" id="IPR052022">
    <property type="entry name" value="26kDa_periplasmic_antigen"/>
</dbReference>
<evidence type="ECO:0000313" key="2">
    <source>
        <dbReference type="Proteomes" id="UP000503820"/>
    </source>
</evidence>
<sequence>MNEQKCQSSALVLSALALAVAIVAASVILGKAVGEFKAYDRYVSVKGLAEQEFPADSVIWPISFTVTANELPVLQQKIEESELRIQAFLAQHQLEAADKTRSTPRITDHYAYGANPDQRPPHRYSAEAVLTVRSDRIQAVKAAMAASGGLLAQGVMLVYSYDFQPRFDFTRLNEVKPEMIAAATRNAREAANQFAADSGSTVGSIRTARQGVFTIDQRDPYSPEIKVVRVVTSVDFFLEK</sequence>
<dbReference type="AlphaFoldDB" id="A0A7J0BPJ0"/>
<organism evidence="1 2">
    <name type="scientific">Desulfovibrio psychrotolerans</name>
    <dbReference type="NCBI Taxonomy" id="415242"/>
    <lineage>
        <taxon>Bacteria</taxon>
        <taxon>Pseudomonadati</taxon>
        <taxon>Thermodesulfobacteriota</taxon>
        <taxon>Desulfovibrionia</taxon>
        <taxon>Desulfovibrionales</taxon>
        <taxon>Desulfovibrionaceae</taxon>
        <taxon>Desulfovibrio</taxon>
    </lineage>
</organism>
<gene>
    <name evidence="1" type="ORF">DSM19430T_02970</name>
</gene>
<dbReference type="InterPro" id="IPR016907">
    <property type="entry name" value="UCP029033"/>
</dbReference>
<keyword evidence="2" id="KW-1185">Reference proteome</keyword>
<dbReference type="PIRSF" id="PIRSF029033">
    <property type="entry name" value="UCP029033"/>
    <property type="match status" value="1"/>
</dbReference>
<dbReference type="InterPro" id="IPR007497">
    <property type="entry name" value="SIMPL/DUF541"/>
</dbReference>
<dbReference type="Pfam" id="PF04402">
    <property type="entry name" value="SIMPL"/>
    <property type="match status" value="1"/>
</dbReference>
<dbReference type="PANTHER" id="PTHR34387">
    <property type="entry name" value="SLR1258 PROTEIN"/>
    <property type="match status" value="1"/>
</dbReference>
<dbReference type="EMBL" id="BLVP01000001">
    <property type="protein sequence ID" value="GFM35613.1"/>
    <property type="molecule type" value="Genomic_DNA"/>
</dbReference>
<protein>
    <submittedName>
        <fullName evidence="1">SIMPL domain-containing protein</fullName>
    </submittedName>
</protein>
<reference evidence="1 2" key="1">
    <citation type="submission" date="2020-05" db="EMBL/GenBank/DDBJ databases">
        <title>Draft genome sequence of Desulfovibrio psychrotolerans JS1T.</title>
        <authorList>
            <person name="Ueno A."/>
            <person name="Tamazawa S."/>
            <person name="Tamamura S."/>
            <person name="Murakami T."/>
            <person name="Kiyama T."/>
            <person name="Inomata H."/>
            <person name="Amano Y."/>
            <person name="Miyakawa K."/>
            <person name="Tamaki H."/>
            <person name="Naganuma T."/>
            <person name="Kaneko K."/>
        </authorList>
    </citation>
    <scope>NUCLEOTIDE SEQUENCE [LARGE SCALE GENOMIC DNA]</scope>
    <source>
        <strain evidence="1 2">JS1</strain>
    </source>
</reference>
<accession>A0A7J0BPJ0</accession>
<dbReference type="RefSeq" id="WP_174408321.1">
    <property type="nucleotide sequence ID" value="NZ_BLVP01000001.1"/>
</dbReference>
<proteinExistence type="predicted"/>
<dbReference type="GO" id="GO:0006974">
    <property type="term" value="P:DNA damage response"/>
    <property type="evidence" value="ECO:0007669"/>
    <property type="project" value="TreeGrafter"/>
</dbReference>
<evidence type="ECO:0000313" key="1">
    <source>
        <dbReference type="EMBL" id="GFM35613.1"/>
    </source>
</evidence>